<name>A0AAW2FFD6_9HYME</name>
<proteinExistence type="predicted"/>
<dbReference type="EMBL" id="JADYXP020000012">
    <property type="protein sequence ID" value="KAL0113249.1"/>
    <property type="molecule type" value="Genomic_DNA"/>
</dbReference>
<evidence type="ECO:0008006" key="3">
    <source>
        <dbReference type="Google" id="ProtNLM"/>
    </source>
</evidence>
<organism evidence="1 2">
    <name type="scientific">Cardiocondyla obscurior</name>
    <dbReference type="NCBI Taxonomy" id="286306"/>
    <lineage>
        <taxon>Eukaryota</taxon>
        <taxon>Metazoa</taxon>
        <taxon>Ecdysozoa</taxon>
        <taxon>Arthropoda</taxon>
        <taxon>Hexapoda</taxon>
        <taxon>Insecta</taxon>
        <taxon>Pterygota</taxon>
        <taxon>Neoptera</taxon>
        <taxon>Endopterygota</taxon>
        <taxon>Hymenoptera</taxon>
        <taxon>Apocrita</taxon>
        <taxon>Aculeata</taxon>
        <taxon>Formicoidea</taxon>
        <taxon>Formicidae</taxon>
        <taxon>Myrmicinae</taxon>
        <taxon>Cardiocondyla</taxon>
    </lineage>
</organism>
<accession>A0AAW2FFD6</accession>
<sequence length="148" mass="17365">MPYAVRRYYVPFSFFFFYARKEGKGKICRRRLRQNQSVDSCSRKVNVEEKRRAPFHEHNRVLDANTQMRESSIEIRPLPAPPFASRLRGFLFNKTIVANESHLSDKSLNHPRERSSRCDCMCGRTFACTRQSESAQLKASEESKKKNK</sequence>
<dbReference type="AlphaFoldDB" id="A0AAW2FFD6"/>
<evidence type="ECO:0000313" key="2">
    <source>
        <dbReference type="Proteomes" id="UP001430953"/>
    </source>
</evidence>
<protein>
    <recommendedName>
        <fullName evidence="3">Secreted protein</fullName>
    </recommendedName>
</protein>
<dbReference type="Proteomes" id="UP001430953">
    <property type="component" value="Unassembled WGS sequence"/>
</dbReference>
<evidence type="ECO:0000313" key="1">
    <source>
        <dbReference type="EMBL" id="KAL0113249.1"/>
    </source>
</evidence>
<reference evidence="1 2" key="1">
    <citation type="submission" date="2023-03" db="EMBL/GenBank/DDBJ databases">
        <title>High recombination rates correlate with genetic variation in Cardiocondyla obscurior ants.</title>
        <authorList>
            <person name="Errbii M."/>
        </authorList>
    </citation>
    <scope>NUCLEOTIDE SEQUENCE [LARGE SCALE GENOMIC DNA]</scope>
    <source>
        <strain evidence="1">Alpha-2009</strain>
        <tissue evidence="1">Whole body</tissue>
    </source>
</reference>
<keyword evidence="2" id="KW-1185">Reference proteome</keyword>
<gene>
    <name evidence="1" type="ORF">PUN28_012418</name>
</gene>
<comment type="caution">
    <text evidence="1">The sequence shown here is derived from an EMBL/GenBank/DDBJ whole genome shotgun (WGS) entry which is preliminary data.</text>
</comment>